<keyword evidence="2" id="KW-0812">Transmembrane</keyword>
<reference evidence="3 4" key="1">
    <citation type="submission" date="2020-04" db="EMBL/GenBank/DDBJ databases">
        <title>Nesterenkonia sp. nov., isolated from marine sediment.</title>
        <authorList>
            <person name="Zhang G."/>
        </authorList>
    </citation>
    <scope>NUCLEOTIDE SEQUENCE [LARGE SCALE GENOMIC DNA]</scope>
    <source>
        <strain evidence="3 4">MY13</strain>
    </source>
</reference>
<feature type="transmembrane region" description="Helical" evidence="2">
    <location>
        <begin position="21"/>
        <end position="45"/>
    </location>
</feature>
<name>A0A7X8TKD3_9MICC</name>
<evidence type="ECO:0000313" key="3">
    <source>
        <dbReference type="EMBL" id="NLS09947.1"/>
    </source>
</evidence>
<comment type="caution">
    <text evidence="3">The sequence shown here is derived from an EMBL/GenBank/DDBJ whole genome shotgun (WGS) entry which is preliminary data.</text>
</comment>
<evidence type="ECO:0000313" key="4">
    <source>
        <dbReference type="Proteomes" id="UP000523139"/>
    </source>
</evidence>
<protein>
    <submittedName>
        <fullName evidence="3">Uncharacterized protein</fullName>
    </submittedName>
</protein>
<sequence>MRIRQGSDQHTLQLRSGNSANGCIGAAIGLFGAIFGTVIAGTIFFAHQAAPGMPTPWWILFTPLFFLAIGAFFLATVTRYHATIRQHGPSEVRRLRWLGLSKEEDGFHPSEAHHLLLHTEEKIHRNKNGTSRYRISTLAVVLRDGREVVIGLQRRGGLGGKQPMLDQAGEISYFLGLHLERTGYGAPLGYDIPPGGVAGPPHTWGAQPQHPQYQQHPPQPHPQNPG</sequence>
<evidence type="ECO:0000256" key="2">
    <source>
        <dbReference type="SAM" id="Phobius"/>
    </source>
</evidence>
<feature type="compositionally biased region" description="Low complexity" evidence="1">
    <location>
        <begin position="207"/>
        <end position="216"/>
    </location>
</feature>
<proteinExistence type="predicted"/>
<feature type="region of interest" description="Disordered" evidence="1">
    <location>
        <begin position="193"/>
        <end position="226"/>
    </location>
</feature>
<organism evidence="3 4">
    <name type="scientific">Nesterenkonia sedimenti</name>
    <dbReference type="NCBI Taxonomy" id="1463632"/>
    <lineage>
        <taxon>Bacteria</taxon>
        <taxon>Bacillati</taxon>
        <taxon>Actinomycetota</taxon>
        <taxon>Actinomycetes</taxon>
        <taxon>Micrococcales</taxon>
        <taxon>Micrococcaceae</taxon>
        <taxon>Nesterenkonia</taxon>
    </lineage>
</organism>
<dbReference type="AlphaFoldDB" id="A0A7X8TKD3"/>
<dbReference type="Proteomes" id="UP000523139">
    <property type="component" value="Unassembled WGS sequence"/>
</dbReference>
<gene>
    <name evidence="3" type="ORF">HGQ17_08015</name>
</gene>
<dbReference type="RefSeq" id="WP_168887428.1">
    <property type="nucleotide sequence ID" value="NZ_JABAHY010000006.1"/>
</dbReference>
<feature type="compositionally biased region" description="Pro residues" evidence="1">
    <location>
        <begin position="217"/>
        <end position="226"/>
    </location>
</feature>
<dbReference type="EMBL" id="JABAHY010000006">
    <property type="protein sequence ID" value="NLS09947.1"/>
    <property type="molecule type" value="Genomic_DNA"/>
</dbReference>
<keyword evidence="4" id="KW-1185">Reference proteome</keyword>
<accession>A0A7X8TKD3</accession>
<feature type="transmembrane region" description="Helical" evidence="2">
    <location>
        <begin position="57"/>
        <end position="77"/>
    </location>
</feature>
<keyword evidence="2" id="KW-0472">Membrane</keyword>
<keyword evidence="2" id="KW-1133">Transmembrane helix</keyword>
<evidence type="ECO:0000256" key="1">
    <source>
        <dbReference type="SAM" id="MobiDB-lite"/>
    </source>
</evidence>